<dbReference type="Proteomes" id="UP000001351">
    <property type="component" value="Chromosome"/>
</dbReference>
<dbReference type="KEGG" id="sur:STAUR_7466"/>
<evidence type="ECO:0000313" key="2">
    <source>
        <dbReference type="EMBL" id="ADO75222.1"/>
    </source>
</evidence>
<feature type="region of interest" description="Disordered" evidence="1">
    <location>
        <begin position="1"/>
        <end position="32"/>
    </location>
</feature>
<accession>E3FFW3</accession>
<keyword evidence="3" id="KW-1185">Reference proteome</keyword>
<evidence type="ECO:0000256" key="1">
    <source>
        <dbReference type="SAM" id="MobiDB-lite"/>
    </source>
</evidence>
<dbReference type="STRING" id="378806.STAUR_7466"/>
<dbReference type="HOGENOM" id="CLU_2425519_0_0_7"/>
<organism evidence="2 3">
    <name type="scientific">Stigmatella aurantiaca (strain DW4/3-1)</name>
    <dbReference type="NCBI Taxonomy" id="378806"/>
    <lineage>
        <taxon>Bacteria</taxon>
        <taxon>Pseudomonadati</taxon>
        <taxon>Myxococcota</taxon>
        <taxon>Myxococcia</taxon>
        <taxon>Myxococcales</taxon>
        <taxon>Cystobacterineae</taxon>
        <taxon>Archangiaceae</taxon>
        <taxon>Stigmatella</taxon>
    </lineage>
</organism>
<reference evidence="2 3" key="1">
    <citation type="journal article" date="2011" name="Mol. Biol. Evol.">
        <title>Comparative genomic analysis of fruiting body formation in Myxococcales.</title>
        <authorList>
            <person name="Huntley S."/>
            <person name="Hamann N."/>
            <person name="Wegener-Feldbrugge S."/>
            <person name="Treuner-Lange A."/>
            <person name="Kube M."/>
            <person name="Reinhardt R."/>
            <person name="Klages S."/>
            <person name="Muller R."/>
            <person name="Ronning C.M."/>
            <person name="Nierman W.C."/>
            <person name="Sogaard-Andersen L."/>
        </authorList>
    </citation>
    <scope>NUCLEOTIDE SEQUENCE [LARGE SCALE GENOMIC DNA]</scope>
    <source>
        <strain evidence="2 3">DW4/3-1</strain>
    </source>
</reference>
<name>E3FFW3_STIAD</name>
<dbReference type="EMBL" id="CP002271">
    <property type="protein sequence ID" value="ADO75222.1"/>
    <property type="molecule type" value="Genomic_DNA"/>
</dbReference>
<dbReference type="AlphaFoldDB" id="E3FFW3"/>
<evidence type="ECO:0000313" key="3">
    <source>
        <dbReference type="Proteomes" id="UP000001351"/>
    </source>
</evidence>
<sequence length="91" mass="10075">MKASASGSRPYGIRLDTVKGAPREYRPPSSNQSVRVEAEAFEEVLMRWVRSAPLMLRSSPNGWRVLASYPNNGTAPHGQHLVAQVRKLFGP</sequence>
<gene>
    <name evidence="2" type="ordered locus">STAUR_7466</name>
</gene>
<protein>
    <submittedName>
        <fullName evidence="2">Uncharacterized protein</fullName>
    </submittedName>
</protein>
<proteinExistence type="predicted"/>